<feature type="transmembrane region" description="Helical" evidence="1">
    <location>
        <begin position="86"/>
        <end position="109"/>
    </location>
</feature>
<evidence type="ECO:0000313" key="3">
    <source>
        <dbReference type="Proteomes" id="UP000184096"/>
    </source>
</evidence>
<reference evidence="3" key="1">
    <citation type="submission" date="2016-11" db="EMBL/GenBank/DDBJ databases">
        <authorList>
            <person name="Varghese N."/>
            <person name="Submissions S."/>
        </authorList>
    </citation>
    <scope>NUCLEOTIDE SEQUENCE [LARGE SCALE GENOMIC DNA]</scope>
    <source>
        <strain evidence="3">GAS401</strain>
    </source>
</reference>
<dbReference type="AlphaFoldDB" id="A0A1M7TG75"/>
<keyword evidence="1" id="KW-1133">Transmembrane helix</keyword>
<dbReference type="InterPro" id="IPR014807">
    <property type="entry name" value="Coa1"/>
</dbReference>
<dbReference type="EMBL" id="LT670849">
    <property type="protein sequence ID" value="SHN69618.1"/>
    <property type="molecule type" value="Genomic_DNA"/>
</dbReference>
<name>A0A1M7TG75_9BRAD</name>
<dbReference type="RefSeq" id="WP_072817392.1">
    <property type="nucleotide sequence ID" value="NZ_LT670849.1"/>
</dbReference>
<keyword evidence="1" id="KW-0472">Membrane</keyword>
<proteinExistence type="predicted"/>
<gene>
    <name evidence="2" type="ORF">SAMN05444170_1579</name>
</gene>
<evidence type="ECO:0000313" key="2">
    <source>
        <dbReference type="EMBL" id="SHN69618.1"/>
    </source>
</evidence>
<evidence type="ECO:0000256" key="1">
    <source>
        <dbReference type="SAM" id="Phobius"/>
    </source>
</evidence>
<accession>A0A1M7TG75</accession>
<keyword evidence="1" id="KW-0812">Transmembrane</keyword>
<feature type="transmembrane region" description="Helical" evidence="1">
    <location>
        <begin position="29"/>
        <end position="56"/>
    </location>
</feature>
<dbReference type="Pfam" id="PF08695">
    <property type="entry name" value="Coa1"/>
    <property type="match status" value="1"/>
</dbReference>
<protein>
    <submittedName>
        <fullName evidence="2">Cytochrome oxidase complex assembly protein 1</fullName>
    </submittedName>
</protein>
<sequence>MTDQSLPLDQTEVPAEIDRWNWGAFLLNWIWGIGNNVFIALLVFVPLLGLVMPFVLGVRGNRWAWRNGRWDSIEHFKRVQRAWTKWAVIIYVGVIVLFCAIFGGVFYLLSHSEAYRLGVANLEASAEVANVLGKPITTGLPTGKISTSGSSGNAALSFSVSGPKGTGRVFLEAIKRDGAWSLGSLKLRVDGQDSVIDLLRPTRAEIDGDRRWTS</sequence>
<dbReference type="OrthoDB" id="9815959at2"/>
<organism evidence="2 3">
    <name type="scientific">Bradyrhizobium erythrophlei</name>
    <dbReference type="NCBI Taxonomy" id="1437360"/>
    <lineage>
        <taxon>Bacteria</taxon>
        <taxon>Pseudomonadati</taxon>
        <taxon>Pseudomonadota</taxon>
        <taxon>Alphaproteobacteria</taxon>
        <taxon>Hyphomicrobiales</taxon>
        <taxon>Nitrobacteraceae</taxon>
        <taxon>Bradyrhizobium</taxon>
    </lineage>
</organism>
<keyword evidence="3" id="KW-1185">Reference proteome</keyword>
<dbReference type="Proteomes" id="UP000184096">
    <property type="component" value="Chromosome I"/>
</dbReference>